<dbReference type="Proteomes" id="UP000749559">
    <property type="component" value="Unassembled WGS sequence"/>
</dbReference>
<dbReference type="PROSITE" id="PS50222">
    <property type="entry name" value="EF_HAND_2"/>
    <property type="match status" value="1"/>
</dbReference>
<evidence type="ECO:0000313" key="3">
    <source>
        <dbReference type="EMBL" id="CAH1775473.1"/>
    </source>
</evidence>
<dbReference type="InterPro" id="IPR018247">
    <property type="entry name" value="EF_Hand_1_Ca_BS"/>
</dbReference>
<dbReference type="GO" id="GO:0005509">
    <property type="term" value="F:calcium ion binding"/>
    <property type="evidence" value="ECO:0007669"/>
    <property type="project" value="InterPro"/>
</dbReference>
<dbReference type="PROSITE" id="PS00018">
    <property type="entry name" value="EF_HAND_1"/>
    <property type="match status" value="1"/>
</dbReference>
<feature type="domain" description="EF-hand" evidence="2">
    <location>
        <begin position="139"/>
        <end position="174"/>
    </location>
</feature>
<evidence type="ECO:0000256" key="1">
    <source>
        <dbReference type="ARBA" id="ARBA00022837"/>
    </source>
</evidence>
<dbReference type="AlphaFoldDB" id="A0A8S4N321"/>
<reference evidence="3" key="1">
    <citation type="submission" date="2022-03" db="EMBL/GenBank/DDBJ databases">
        <authorList>
            <person name="Martin C."/>
        </authorList>
    </citation>
    <scope>NUCLEOTIDE SEQUENCE</scope>
</reference>
<dbReference type="Gene3D" id="1.10.238.10">
    <property type="entry name" value="EF-hand"/>
    <property type="match status" value="1"/>
</dbReference>
<name>A0A8S4N321_OWEFU</name>
<dbReference type="InterPro" id="IPR011992">
    <property type="entry name" value="EF-hand-dom_pair"/>
</dbReference>
<evidence type="ECO:0000313" key="4">
    <source>
        <dbReference type="Proteomes" id="UP000749559"/>
    </source>
</evidence>
<accession>A0A8S4N321</accession>
<dbReference type="Pfam" id="PF13202">
    <property type="entry name" value="EF-hand_5"/>
    <property type="match status" value="1"/>
</dbReference>
<dbReference type="EMBL" id="CAIIXF020000001">
    <property type="protein sequence ID" value="CAH1775473.1"/>
    <property type="molecule type" value="Genomic_DNA"/>
</dbReference>
<comment type="caution">
    <text evidence="3">The sequence shown here is derived from an EMBL/GenBank/DDBJ whole genome shotgun (WGS) entry which is preliminary data.</text>
</comment>
<organism evidence="3 4">
    <name type="scientific">Owenia fusiformis</name>
    <name type="common">Polychaete worm</name>
    <dbReference type="NCBI Taxonomy" id="6347"/>
    <lineage>
        <taxon>Eukaryota</taxon>
        <taxon>Metazoa</taxon>
        <taxon>Spiralia</taxon>
        <taxon>Lophotrochozoa</taxon>
        <taxon>Annelida</taxon>
        <taxon>Polychaeta</taxon>
        <taxon>Sedentaria</taxon>
        <taxon>Canalipalpata</taxon>
        <taxon>Sabellida</taxon>
        <taxon>Oweniida</taxon>
        <taxon>Oweniidae</taxon>
        <taxon>Owenia</taxon>
    </lineage>
</organism>
<proteinExistence type="predicted"/>
<keyword evidence="1" id="KW-0106">Calcium</keyword>
<keyword evidence="4" id="KW-1185">Reference proteome</keyword>
<dbReference type="InterPro" id="IPR002048">
    <property type="entry name" value="EF_hand_dom"/>
</dbReference>
<evidence type="ECO:0000259" key="2">
    <source>
        <dbReference type="PROSITE" id="PS50222"/>
    </source>
</evidence>
<protein>
    <recommendedName>
        <fullName evidence="2">EF-hand domain-containing protein</fullName>
    </recommendedName>
</protein>
<dbReference type="OrthoDB" id="427950at2759"/>
<sequence>MSDTNTSSDIQIRQLPLTWMRKMLTILLTFDKDKDGVMGYEDHMQVVDKFVREANLTGKARDGIYQTFQDYCTSGESQGIPNSPSVAQQLLTVWIQKDNPETVEKWYKIQTENAQLLSLDVPGFMTFDNYMVYWNGLGLDKRFARMQFDYMDTNNDGLISHEEFANGYLEYMCNTDQNNLNRYFGPLMRY</sequence>
<gene>
    <name evidence="3" type="ORF">OFUS_LOCUS2771</name>
</gene>
<dbReference type="SUPFAM" id="SSF47473">
    <property type="entry name" value="EF-hand"/>
    <property type="match status" value="1"/>
</dbReference>